<dbReference type="InParanoid" id="I1HUW5"/>
<gene>
    <name evidence="4" type="ORF">BRADI_2g59790v3</name>
</gene>
<dbReference type="Gramene" id="KQK11374">
    <property type="protein sequence ID" value="KQK11374"/>
    <property type="gene ID" value="BRADI_2g59790v3"/>
</dbReference>
<dbReference type="Gene3D" id="3.30.30.10">
    <property type="entry name" value="Knottin, scorpion toxin-like"/>
    <property type="match status" value="1"/>
</dbReference>
<keyword evidence="3" id="KW-0732">Signal</keyword>
<keyword evidence="1" id="KW-1015">Disulfide bond</keyword>
<evidence type="ECO:0000313" key="5">
    <source>
        <dbReference type="EnsemblPlants" id="KQK11374"/>
    </source>
</evidence>
<dbReference type="EMBL" id="CM000881">
    <property type="protein sequence ID" value="KQK11374.1"/>
    <property type="molecule type" value="Genomic_DNA"/>
</dbReference>
<feature type="region of interest" description="Disordered" evidence="2">
    <location>
        <begin position="151"/>
        <end position="170"/>
    </location>
</feature>
<reference evidence="4 5" key="1">
    <citation type="journal article" date="2010" name="Nature">
        <title>Genome sequencing and analysis of the model grass Brachypodium distachyon.</title>
        <authorList>
            <consortium name="International Brachypodium Initiative"/>
        </authorList>
    </citation>
    <scope>NUCLEOTIDE SEQUENCE [LARGE SCALE GENOMIC DNA]</scope>
    <source>
        <strain evidence="4 5">Bd21</strain>
    </source>
</reference>
<dbReference type="HOGENOM" id="CLU_1572810_0_0_1"/>
<evidence type="ECO:0008006" key="7">
    <source>
        <dbReference type="Google" id="ProtNLM"/>
    </source>
</evidence>
<dbReference type="GO" id="GO:0006952">
    <property type="term" value="P:defense response"/>
    <property type="evidence" value="ECO:0000318"/>
    <property type="project" value="GO_Central"/>
</dbReference>
<accession>I1HUW5</accession>
<dbReference type="PROSITE" id="PS00940">
    <property type="entry name" value="GAMMA_THIONIN"/>
    <property type="match status" value="1"/>
</dbReference>
<name>I1HUW5_BRADI</name>
<proteinExistence type="predicted"/>
<keyword evidence="6" id="KW-1185">Reference proteome</keyword>
<reference evidence="4" key="2">
    <citation type="submission" date="2017-06" db="EMBL/GenBank/DDBJ databases">
        <title>WGS assembly of Brachypodium distachyon.</title>
        <authorList>
            <consortium name="The International Brachypodium Initiative"/>
            <person name="Lucas S."/>
            <person name="Harmon-Smith M."/>
            <person name="Lail K."/>
            <person name="Tice H."/>
            <person name="Grimwood J."/>
            <person name="Bruce D."/>
            <person name="Barry K."/>
            <person name="Shu S."/>
            <person name="Lindquist E."/>
            <person name="Wang M."/>
            <person name="Pitluck S."/>
            <person name="Vogel J.P."/>
            <person name="Garvin D.F."/>
            <person name="Mockler T.C."/>
            <person name="Schmutz J."/>
            <person name="Rokhsar D."/>
            <person name="Bevan M.W."/>
        </authorList>
    </citation>
    <scope>NUCLEOTIDE SEQUENCE</scope>
    <source>
        <strain evidence="4">Bd21</strain>
    </source>
</reference>
<feature type="compositionally biased region" description="Basic residues" evidence="2">
    <location>
        <begin position="151"/>
        <end position="164"/>
    </location>
</feature>
<protein>
    <recommendedName>
        <fullName evidence="7">Knottin scorpion toxin-like domain-containing protein</fullName>
    </recommendedName>
</protein>
<reference evidence="5" key="3">
    <citation type="submission" date="2018-08" db="UniProtKB">
        <authorList>
            <consortium name="EnsemblPlants"/>
        </authorList>
    </citation>
    <scope>IDENTIFICATION</scope>
    <source>
        <strain evidence="5">cv. Bd21</strain>
    </source>
</reference>
<sequence>MAFNSAHAITLGLVLLVASGGAEAYVHGFCNSPSGSFRGPCFSDSHCKAACEHEYYKGDKSKPFTDGKCSDSGSQRLDGVGVGSRWSLLPTCICSIFCGSEKITWRPIITIRLRCQKTQNRRLRTTITIRLRRQKAQNRRRRTITIRLRRRNKSRQHKAASRRGKCWETS</sequence>
<dbReference type="AlphaFoldDB" id="I1HUW5"/>
<evidence type="ECO:0000256" key="3">
    <source>
        <dbReference type="SAM" id="SignalP"/>
    </source>
</evidence>
<evidence type="ECO:0000313" key="4">
    <source>
        <dbReference type="EMBL" id="KQK11374.1"/>
    </source>
</evidence>
<dbReference type="InterPro" id="IPR036574">
    <property type="entry name" value="Scorpion_toxin-like_sf"/>
</dbReference>
<dbReference type="Proteomes" id="UP000008810">
    <property type="component" value="Chromosome 2"/>
</dbReference>
<evidence type="ECO:0000256" key="1">
    <source>
        <dbReference type="ARBA" id="ARBA00023157"/>
    </source>
</evidence>
<evidence type="ECO:0000313" key="6">
    <source>
        <dbReference type="Proteomes" id="UP000008810"/>
    </source>
</evidence>
<feature type="signal peptide" evidence="3">
    <location>
        <begin position="1"/>
        <end position="24"/>
    </location>
</feature>
<evidence type="ECO:0000256" key="2">
    <source>
        <dbReference type="SAM" id="MobiDB-lite"/>
    </source>
</evidence>
<dbReference type="EnsemblPlants" id="KQK11374">
    <property type="protein sequence ID" value="KQK11374"/>
    <property type="gene ID" value="BRADI_2g59790v3"/>
</dbReference>
<feature type="chain" id="PRO_5014094807" description="Knottin scorpion toxin-like domain-containing protein" evidence="3">
    <location>
        <begin position="25"/>
        <end position="170"/>
    </location>
</feature>
<dbReference type="InterPro" id="IPR008176">
    <property type="entry name" value="Defensin_plant"/>
</dbReference>
<organism evidence="5">
    <name type="scientific">Brachypodium distachyon</name>
    <name type="common">Purple false brome</name>
    <name type="synonym">Trachynia distachya</name>
    <dbReference type="NCBI Taxonomy" id="15368"/>
    <lineage>
        <taxon>Eukaryota</taxon>
        <taxon>Viridiplantae</taxon>
        <taxon>Streptophyta</taxon>
        <taxon>Embryophyta</taxon>
        <taxon>Tracheophyta</taxon>
        <taxon>Spermatophyta</taxon>
        <taxon>Magnoliopsida</taxon>
        <taxon>Liliopsida</taxon>
        <taxon>Poales</taxon>
        <taxon>Poaceae</taxon>
        <taxon>BOP clade</taxon>
        <taxon>Pooideae</taxon>
        <taxon>Stipodae</taxon>
        <taxon>Brachypodieae</taxon>
        <taxon>Brachypodium</taxon>
    </lineage>
</organism>